<accession>A0A158EJ50</accession>
<sequence>MNDELTQALYDEFPDLYAGRAKSAANSSMCWGIQCGDGWFALLRELSKQLTTYAHAHADFRLEAVEVKGKAGDLRFELALSTYWTEACIEAARRHAHETCELTGKPGTLCRPARIPHHAWEYRVLCDEKARELSYRKVTQDLMP</sequence>
<dbReference type="Proteomes" id="UP000071859">
    <property type="component" value="Unassembled WGS sequence"/>
</dbReference>
<dbReference type="AlphaFoldDB" id="A0A158EJ50"/>
<gene>
    <name evidence="1" type="ORF">AWB78_08256</name>
</gene>
<dbReference type="RefSeq" id="WP_062612651.1">
    <property type="nucleotide sequence ID" value="NZ_FCOX02000136.1"/>
</dbReference>
<reference evidence="1" key="1">
    <citation type="submission" date="2016-01" db="EMBL/GenBank/DDBJ databases">
        <authorList>
            <person name="Peeters C."/>
        </authorList>
    </citation>
    <scope>NUCLEOTIDE SEQUENCE</scope>
    <source>
        <strain evidence="1">LMG 29321</strain>
    </source>
</reference>
<dbReference type="OrthoDB" id="8909281at2"/>
<protein>
    <submittedName>
        <fullName evidence="1">Uncharacterized protein</fullName>
    </submittedName>
</protein>
<evidence type="ECO:0000313" key="2">
    <source>
        <dbReference type="Proteomes" id="UP000071859"/>
    </source>
</evidence>
<proteinExistence type="predicted"/>
<keyword evidence="2" id="KW-1185">Reference proteome</keyword>
<name>A0A158EJ50_9BURK</name>
<dbReference type="EMBL" id="FCOX02000136">
    <property type="protein sequence ID" value="SAL06803.1"/>
    <property type="molecule type" value="Genomic_DNA"/>
</dbReference>
<comment type="caution">
    <text evidence="1">The sequence shown here is derived from an EMBL/GenBank/DDBJ whole genome shotgun (WGS) entry which is preliminary data.</text>
</comment>
<evidence type="ECO:0000313" key="1">
    <source>
        <dbReference type="EMBL" id="SAL06803.1"/>
    </source>
</evidence>
<organism evidence="1 2">
    <name type="scientific">Caballeronia calidae</name>
    <dbReference type="NCBI Taxonomy" id="1777139"/>
    <lineage>
        <taxon>Bacteria</taxon>
        <taxon>Pseudomonadati</taxon>
        <taxon>Pseudomonadota</taxon>
        <taxon>Betaproteobacteria</taxon>
        <taxon>Burkholderiales</taxon>
        <taxon>Burkholderiaceae</taxon>
        <taxon>Caballeronia</taxon>
    </lineage>
</organism>